<evidence type="ECO:0000313" key="3">
    <source>
        <dbReference type="Proteomes" id="UP000486760"/>
    </source>
</evidence>
<reference evidence="2 3" key="1">
    <citation type="submission" date="2019-08" db="EMBL/GenBank/DDBJ databases">
        <title>Bioinformatics analysis of the strain L3 and L5.</title>
        <authorList>
            <person name="Li X."/>
        </authorList>
    </citation>
    <scope>NUCLEOTIDE SEQUENCE [LARGE SCALE GENOMIC DNA]</scope>
    <source>
        <strain evidence="2 3">L5</strain>
    </source>
</reference>
<dbReference type="AlphaFoldDB" id="A0A7V7FZJ2"/>
<accession>A0A7V7FZJ2</accession>
<dbReference type="EMBL" id="VTPY01000009">
    <property type="protein sequence ID" value="KAA0009803.1"/>
    <property type="molecule type" value="Genomic_DNA"/>
</dbReference>
<name>A0A7V7FZJ2_9GAMM</name>
<dbReference type="RefSeq" id="WP_149330146.1">
    <property type="nucleotide sequence ID" value="NZ_VTPY01000009.1"/>
</dbReference>
<feature type="region of interest" description="Disordered" evidence="1">
    <location>
        <begin position="1"/>
        <end position="32"/>
    </location>
</feature>
<comment type="caution">
    <text evidence="2">The sequence shown here is derived from an EMBL/GenBank/DDBJ whole genome shotgun (WGS) entry which is preliminary data.</text>
</comment>
<evidence type="ECO:0000313" key="2">
    <source>
        <dbReference type="EMBL" id="KAA0009803.1"/>
    </source>
</evidence>
<proteinExistence type="predicted"/>
<dbReference type="PANTHER" id="PTHR39600">
    <property type="entry name" value="PEPTIDASE INHIBITOR I78 FAMILY PROTEIN"/>
    <property type="match status" value="1"/>
</dbReference>
<evidence type="ECO:0000256" key="1">
    <source>
        <dbReference type="SAM" id="MobiDB-lite"/>
    </source>
</evidence>
<dbReference type="PANTHER" id="PTHR39600:SF1">
    <property type="entry name" value="PEPTIDASE INHIBITOR I78 FAMILY PROTEIN"/>
    <property type="match status" value="1"/>
</dbReference>
<gene>
    <name evidence="2" type="ORF">F0A17_20060</name>
</gene>
<dbReference type="Proteomes" id="UP000486760">
    <property type="component" value="Unassembled WGS sequence"/>
</dbReference>
<dbReference type="Gene3D" id="3.30.10.10">
    <property type="entry name" value="Trypsin Inhibitor V, subunit A"/>
    <property type="match status" value="1"/>
</dbReference>
<protein>
    <recommendedName>
        <fullName evidence="4">Peptidase inhibitor I78 family protein</fullName>
    </recommendedName>
</protein>
<dbReference type="Pfam" id="PF11720">
    <property type="entry name" value="Inhibitor_I78"/>
    <property type="match status" value="1"/>
</dbReference>
<sequence>MNQSNVSHEPAPKPPRVTSEGEDACGANRVQDRVGRRYDEALGEAIRRESGATVLRVMRPGEAHTLEYRADRLNLRLDDGGTITDIGCG</sequence>
<evidence type="ECO:0008006" key="4">
    <source>
        <dbReference type="Google" id="ProtNLM"/>
    </source>
</evidence>
<keyword evidence="3" id="KW-1185">Reference proteome</keyword>
<dbReference type="InterPro" id="IPR021719">
    <property type="entry name" value="Prot_inh_I78"/>
</dbReference>
<organism evidence="2 3">
    <name type="scientific">Billgrantia pellis</name>
    <dbReference type="NCBI Taxonomy" id="2606936"/>
    <lineage>
        <taxon>Bacteria</taxon>
        <taxon>Pseudomonadati</taxon>
        <taxon>Pseudomonadota</taxon>
        <taxon>Gammaproteobacteria</taxon>
        <taxon>Oceanospirillales</taxon>
        <taxon>Halomonadaceae</taxon>
        <taxon>Billgrantia</taxon>
    </lineage>
</organism>